<evidence type="ECO:0000256" key="1">
    <source>
        <dbReference type="SAM" id="MobiDB-lite"/>
    </source>
</evidence>
<protein>
    <recommendedName>
        <fullName evidence="3">DUF4190 domain-containing protein</fullName>
    </recommendedName>
</protein>
<keyword evidence="5" id="KW-1185">Reference proteome</keyword>
<evidence type="ECO:0000256" key="2">
    <source>
        <dbReference type="SAM" id="Phobius"/>
    </source>
</evidence>
<name>A0A517YC13_9BACT</name>
<evidence type="ECO:0000313" key="5">
    <source>
        <dbReference type="Proteomes" id="UP000315017"/>
    </source>
</evidence>
<evidence type="ECO:0000259" key="3">
    <source>
        <dbReference type="Pfam" id="PF13828"/>
    </source>
</evidence>
<feature type="region of interest" description="Disordered" evidence="1">
    <location>
        <begin position="1"/>
        <end position="24"/>
    </location>
</feature>
<organism evidence="4 5">
    <name type="scientific">Anatilimnocola aggregata</name>
    <dbReference type="NCBI Taxonomy" id="2528021"/>
    <lineage>
        <taxon>Bacteria</taxon>
        <taxon>Pseudomonadati</taxon>
        <taxon>Planctomycetota</taxon>
        <taxon>Planctomycetia</taxon>
        <taxon>Pirellulales</taxon>
        <taxon>Pirellulaceae</taxon>
        <taxon>Anatilimnocola</taxon>
    </lineage>
</organism>
<feature type="domain" description="DUF4190" evidence="3">
    <location>
        <begin position="44"/>
        <end position="98"/>
    </location>
</feature>
<feature type="transmembrane region" description="Helical" evidence="2">
    <location>
        <begin position="38"/>
        <end position="63"/>
    </location>
</feature>
<keyword evidence="2" id="KW-0472">Membrane</keyword>
<feature type="transmembrane region" description="Helical" evidence="2">
    <location>
        <begin position="84"/>
        <end position="109"/>
    </location>
</feature>
<proteinExistence type="predicted"/>
<dbReference type="Proteomes" id="UP000315017">
    <property type="component" value="Chromosome"/>
</dbReference>
<dbReference type="OrthoDB" id="213462at2"/>
<keyword evidence="2" id="KW-0812">Transmembrane</keyword>
<dbReference type="Pfam" id="PF13828">
    <property type="entry name" value="DUF4190"/>
    <property type="match status" value="1"/>
</dbReference>
<dbReference type="AlphaFoldDB" id="A0A517YC13"/>
<reference evidence="4 5" key="1">
    <citation type="submission" date="2019-02" db="EMBL/GenBank/DDBJ databases">
        <title>Deep-cultivation of Planctomycetes and their phenomic and genomic characterization uncovers novel biology.</title>
        <authorList>
            <person name="Wiegand S."/>
            <person name="Jogler M."/>
            <person name="Boedeker C."/>
            <person name="Pinto D."/>
            <person name="Vollmers J."/>
            <person name="Rivas-Marin E."/>
            <person name="Kohn T."/>
            <person name="Peeters S.H."/>
            <person name="Heuer A."/>
            <person name="Rast P."/>
            <person name="Oberbeckmann S."/>
            <person name="Bunk B."/>
            <person name="Jeske O."/>
            <person name="Meyerdierks A."/>
            <person name="Storesund J.E."/>
            <person name="Kallscheuer N."/>
            <person name="Luecker S."/>
            <person name="Lage O.M."/>
            <person name="Pohl T."/>
            <person name="Merkel B.J."/>
            <person name="Hornburger P."/>
            <person name="Mueller R.-W."/>
            <person name="Bruemmer F."/>
            <person name="Labrenz M."/>
            <person name="Spormann A.M."/>
            <person name="Op den Camp H."/>
            <person name="Overmann J."/>
            <person name="Amann R."/>
            <person name="Jetten M.S.M."/>
            <person name="Mascher T."/>
            <person name="Medema M.H."/>
            <person name="Devos D.P."/>
            <person name="Kaster A.-K."/>
            <person name="Ovreas L."/>
            <person name="Rohde M."/>
            <person name="Galperin M.Y."/>
            <person name="Jogler C."/>
        </authorList>
    </citation>
    <scope>NUCLEOTIDE SEQUENCE [LARGE SCALE GENOMIC DNA]</scope>
    <source>
        <strain evidence="4 5">ETA_A8</strain>
    </source>
</reference>
<accession>A0A517YC13</accession>
<dbReference type="EMBL" id="CP036274">
    <property type="protein sequence ID" value="QDU27787.1"/>
    <property type="molecule type" value="Genomic_DNA"/>
</dbReference>
<keyword evidence="2" id="KW-1133">Transmembrane helix</keyword>
<feature type="compositionally biased region" description="Polar residues" evidence="1">
    <location>
        <begin position="1"/>
        <end position="10"/>
    </location>
</feature>
<dbReference type="InterPro" id="IPR025241">
    <property type="entry name" value="DUF4190"/>
</dbReference>
<sequence length="111" mass="11519">MSNPFESPQHPSEPRSAGHGQGDSTGGLIPYKNMPALLAYYIGIVSMLCCFFGLPIGIVAVVLGVMGLQKRAREPEVKGSVHAWIGIICGVISTIGAIAMIAIIVVGVISA</sequence>
<evidence type="ECO:0000313" key="4">
    <source>
        <dbReference type="EMBL" id="QDU27787.1"/>
    </source>
</evidence>
<gene>
    <name evidence="4" type="ORF">ETAA8_28780</name>
</gene>
<dbReference type="RefSeq" id="WP_145088978.1">
    <property type="nucleotide sequence ID" value="NZ_CP036274.1"/>
</dbReference>
<dbReference type="KEGG" id="aagg:ETAA8_28780"/>